<evidence type="ECO:0000256" key="1">
    <source>
        <dbReference type="SAM" id="Phobius"/>
    </source>
</evidence>
<proteinExistence type="predicted"/>
<accession>A0ABN0TR71</accession>
<protein>
    <submittedName>
        <fullName evidence="2">Uncharacterized protein</fullName>
    </submittedName>
</protein>
<keyword evidence="1" id="KW-0812">Transmembrane</keyword>
<comment type="caution">
    <text evidence="2">The sequence shown here is derived from an EMBL/GenBank/DDBJ whole genome shotgun (WGS) entry which is preliminary data.</text>
</comment>
<gene>
    <name evidence="2" type="ORF">GCM10010492_28180</name>
</gene>
<keyword evidence="1" id="KW-1133">Transmembrane helix</keyword>
<keyword evidence="1" id="KW-0472">Membrane</keyword>
<feature type="transmembrane region" description="Helical" evidence="1">
    <location>
        <begin position="46"/>
        <end position="67"/>
    </location>
</feature>
<sequence length="173" mass="18388">MTQPPHGPGHQPWDPRQYPQAAPVEHGFPAMRGVDQHTTRVERPRVVVVAFGLWLLASLAWPLGSIVRIGVEEGTFEGFGPIMSLFVSGCLFFAGLWGAISFFGGSYYARIALCGGSLVVGVLALAAALVAARDGLDEPLSWVVIVARLVLPAVAAVVSFLPGTRHWFAGNLG</sequence>
<evidence type="ECO:0000313" key="2">
    <source>
        <dbReference type="EMBL" id="GAA0228105.1"/>
    </source>
</evidence>
<feature type="transmembrane region" description="Helical" evidence="1">
    <location>
        <begin position="142"/>
        <end position="161"/>
    </location>
</feature>
<evidence type="ECO:0000313" key="3">
    <source>
        <dbReference type="Proteomes" id="UP001500416"/>
    </source>
</evidence>
<name>A0ABN0TR71_9PSEU</name>
<dbReference type="Proteomes" id="UP001500416">
    <property type="component" value="Unassembled WGS sequence"/>
</dbReference>
<feature type="transmembrane region" description="Helical" evidence="1">
    <location>
        <begin position="79"/>
        <end position="100"/>
    </location>
</feature>
<feature type="transmembrane region" description="Helical" evidence="1">
    <location>
        <begin position="107"/>
        <end position="130"/>
    </location>
</feature>
<dbReference type="EMBL" id="BAAABU010000004">
    <property type="protein sequence ID" value="GAA0228105.1"/>
    <property type="molecule type" value="Genomic_DNA"/>
</dbReference>
<reference evidence="2 3" key="1">
    <citation type="journal article" date="2019" name="Int. J. Syst. Evol. Microbiol.">
        <title>The Global Catalogue of Microorganisms (GCM) 10K type strain sequencing project: providing services to taxonomists for standard genome sequencing and annotation.</title>
        <authorList>
            <consortium name="The Broad Institute Genomics Platform"/>
            <consortium name="The Broad Institute Genome Sequencing Center for Infectious Disease"/>
            <person name="Wu L."/>
            <person name="Ma J."/>
        </authorList>
    </citation>
    <scope>NUCLEOTIDE SEQUENCE [LARGE SCALE GENOMIC DNA]</scope>
    <source>
        <strain evidence="2 3">JCM 3380</strain>
    </source>
</reference>
<dbReference type="RefSeq" id="WP_343934200.1">
    <property type="nucleotide sequence ID" value="NZ_BAAABU010000004.1"/>
</dbReference>
<keyword evidence="3" id="KW-1185">Reference proteome</keyword>
<organism evidence="2 3">
    <name type="scientific">Saccharothrix mutabilis subsp. mutabilis</name>
    <dbReference type="NCBI Taxonomy" id="66855"/>
    <lineage>
        <taxon>Bacteria</taxon>
        <taxon>Bacillati</taxon>
        <taxon>Actinomycetota</taxon>
        <taxon>Actinomycetes</taxon>
        <taxon>Pseudonocardiales</taxon>
        <taxon>Pseudonocardiaceae</taxon>
        <taxon>Saccharothrix</taxon>
    </lineage>
</organism>